<accession>A0A139IFG7</accession>
<evidence type="ECO:0000313" key="3">
    <source>
        <dbReference type="Proteomes" id="UP000073492"/>
    </source>
</evidence>
<dbReference type="Proteomes" id="UP000073492">
    <property type="component" value="Unassembled WGS sequence"/>
</dbReference>
<evidence type="ECO:0000313" key="2">
    <source>
        <dbReference type="EMBL" id="KXT13385.1"/>
    </source>
</evidence>
<dbReference type="OrthoDB" id="3649757at2759"/>
<evidence type="ECO:0000256" key="1">
    <source>
        <dbReference type="SAM" id="MobiDB-lite"/>
    </source>
</evidence>
<keyword evidence="3" id="KW-1185">Reference proteome</keyword>
<name>A0A139IFG7_9PEZI</name>
<protein>
    <submittedName>
        <fullName evidence="2">Uncharacterized protein</fullName>
    </submittedName>
</protein>
<feature type="region of interest" description="Disordered" evidence="1">
    <location>
        <begin position="352"/>
        <end position="400"/>
    </location>
</feature>
<gene>
    <name evidence="2" type="ORF">AC579_9080</name>
</gene>
<reference evidence="2 3" key="1">
    <citation type="submission" date="2015-07" db="EMBL/GenBank/DDBJ databases">
        <title>Comparative genomics of the Sigatoka disease complex on banana suggests a link between parallel evolutionary changes in Pseudocercospora fijiensis and Pseudocercospora eumusae and increased virulence on the banana host.</title>
        <authorList>
            <person name="Chang T.-C."/>
            <person name="Salvucci A."/>
            <person name="Crous P.W."/>
            <person name="Stergiopoulos I."/>
        </authorList>
    </citation>
    <scope>NUCLEOTIDE SEQUENCE [LARGE SCALE GENOMIC DNA]</scope>
    <source>
        <strain evidence="2 3">CBS 116634</strain>
    </source>
</reference>
<comment type="caution">
    <text evidence="2">The sequence shown here is derived from an EMBL/GenBank/DDBJ whole genome shotgun (WGS) entry which is preliminary data.</text>
</comment>
<feature type="region of interest" description="Disordered" evidence="1">
    <location>
        <begin position="294"/>
        <end position="320"/>
    </location>
</feature>
<sequence>MPYCYDCGAPLQPGDRTLCVQCRARLHADRWLPPFQQSLTPGHVLGCRCVPCLLPALPSGWMAHYEPDIESWSYVNQNTGQRRVTHPALHRATIPPPPPVPAFGSIAPQVDRDRQQSRNTQASKPSTDSAPNFEEKELASKQEPSQSTSITPAVPSEPRAILPPPLEAGPSSLPCKEADHTAAQGHIYPQCSRKRSASLQENPAKRVRAINEAWYPDVFRPRSPFKAAAFAEDTDDDLTDLGDDDEVKFSLPCRRCKGIQSDFRAWGHNYAQCPAHTPAKHRRLQQELEVYRSGLTDDQQPQFKEGEGTEEEAEGLLDPPVQSHVQPTPHAMYDFGPRDPPPQDYPLIPPPVKKDGDQPEQPHIQDTVDWPVSSIATPAPLEQPLTPNTANKPGQSIEECPFPGCRTSKLKNHVNRERVPSTVKDLSLWHSTGKEAAKYRKKHRRMAEKNMLTTKKYYDWSK</sequence>
<proteinExistence type="predicted"/>
<feature type="compositionally biased region" description="Polar residues" evidence="1">
    <location>
        <begin position="142"/>
        <end position="151"/>
    </location>
</feature>
<dbReference type="AlphaFoldDB" id="A0A139IFG7"/>
<dbReference type="EMBL" id="LFZO01000119">
    <property type="protein sequence ID" value="KXT13385.1"/>
    <property type="molecule type" value="Genomic_DNA"/>
</dbReference>
<feature type="compositionally biased region" description="Polar residues" evidence="1">
    <location>
        <begin position="385"/>
        <end position="394"/>
    </location>
</feature>
<organism evidence="2 3">
    <name type="scientific">Pseudocercospora musae</name>
    <dbReference type="NCBI Taxonomy" id="113226"/>
    <lineage>
        <taxon>Eukaryota</taxon>
        <taxon>Fungi</taxon>
        <taxon>Dikarya</taxon>
        <taxon>Ascomycota</taxon>
        <taxon>Pezizomycotina</taxon>
        <taxon>Dothideomycetes</taxon>
        <taxon>Dothideomycetidae</taxon>
        <taxon>Mycosphaerellales</taxon>
        <taxon>Mycosphaerellaceae</taxon>
        <taxon>Pseudocercospora</taxon>
    </lineage>
</organism>
<feature type="compositionally biased region" description="Polar residues" evidence="1">
    <location>
        <begin position="117"/>
        <end position="130"/>
    </location>
</feature>
<feature type="region of interest" description="Disordered" evidence="1">
    <location>
        <begin position="89"/>
        <end position="177"/>
    </location>
</feature>